<dbReference type="Pfam" id="PF00397">
    <property type="entry name" value="WW"/>
    <property type="match status" value="1"/>
</dbReference>
<keyword evidence="1" id="KW-0863">Zinc-finger</keyword>
<dbReference type="Gene3D" id="2.20.70.10">
    <property type="match status" value="1"/>
</dbReference>
<name>A0A8J2X3U3_9STRA</name>
<dbReference type="SMART" id="SM00456">
    <property type="entry name" value="WW"/>
    <property type="match status" value="1"/>
</dbReference>
<organism evidence="5 6">
    <name type="scientific">Pelagomonas calceolata</name>
    <dbReference type="NCBI Taxonomy" id="35677"/>
    <lineage>
        <taxon>Eukaryota</taxon>
        <taxon>Sar</taxon>
        <taxon>Stramenopiles</taxon>
        <taxon>Ochrophyta</taxon>
        <taxon>Pelagophyceae</taxon>
        <taxon>Pelagomonadales</taxon>
        <taxon>Pelagomonadaceae</taxon>
        <taxon>Pelagomonas</taxon>
    </lineage>
</organism>
<keyword evidence="1" id="KW-0862">Zinc</keyword>
<proteinExistence type="predicted"/>
<dbReference type="InterPro" id="IPR000571">
    <property type="entry name" value="Znf_CCCH"/>
</dbReference>
<dbReference type="PROSITE" id="PS01159">
    <property type="entry name" value="WW_DOMAIN_1"/>
    <property type="match status" value="1"/>
</dbReference>
<evidence type="ECO:0008006" key="7">
    <source>
        <dbReference type="Google" id="ProtNLM"/>
    </source>
</evidence>
<gene>
    <name evidence="5" type="ORF">PECAL_5P24560</name>
</gene>
<evidence type="ECO:0000256" key="1">
    <source>
        <dbReference type="PROSITE-ProRule" id="PRU00723"/>
    </source>
</evidence>
<feature type="compositionally biased region" description="Basic and acidic residues" evidence="2">
    <location>
        <begin position="196"/>
        <end position="214"/>
    </location>
</feature>
<evidence type="ECO:0000259" key="4">
    <source>
        <dbReference type="PROSITE" id="PS50103"/>
    </source>
</evidence>
<dbReference type="GO" id="GO:0008270">
    <property type="term" value="F:zinc ion binding"/>
    <property type="evidence" value="ECO:0007669"/>
    <property type="project" value="UniProtKB-KW"/>
</dbReference>
<dbReference type="Proteomes" id="UP000789595">
    <property type="component" value="Unassembled WGS sequence"/>
</dbReference>
<dbReference type="SUPFAM" id="SSF51045">
    <property type="entry name" value="WW domain"/>
    <property type="match status" value="1"/>
</dbReference>
<feature type="compositionally biased region" description="Basic and acidic residues" evidence="2">
    <location>
        <begin position="158"/>
        <end position="176"/>
    </location>
</feature>
<comment type="caution">
    <text evidence="5">The sequence shown here is derived from an EMBL/GenBank/DDBJ whole genome shotgun (WGS) entry which is preliminary data.</text>
</comment>
<feature type="region of interest" description="Disordered" evidence="2">
    <location>
        <begin position="154"/>
        <end position="230"/>
    </location>
</feature>
<feature type="compositionally biased region" description="Basic residues" evidence="2">
    <location>
        <begin position="177"/>
        <end position="195"/>
    </location>
</feature>
<keyword evidence="6" id="KW-1185">Reference proteome</keyword>
<evidence type="ECO:0000259" key="3">
    <source>
        <dbReference type="PROSITE" id="PS50020"/>
    </source>
</evidence>
<keyword evidence="1" id="KW-0479">Metal-binding</keyword>
<evidence type="ECO:0000313" key="5">
    <source>
        <dbReference type="EMBL" id="CAH0377939.1"/>
    </source>
</evidence>
<dbReference type="PROSITE" id="PS50103">
    <property type="entry name" value="ZF_C3H1"/>
    <property type="match status" value="1"/>
</dbReference>
<feature type="domain" description="WW" evidence="3">
    <location>
        <begin position="9"/>
        <end position="43"/>
    </location>
</feature>
<evidence type="ECO:0000256" key="2">
    <source>
        <dbReference type="SAM" id="MobiDB-lite"/>
    </source>
</evidence>
<feature type="domain" description="C3H1-type" evidence="4">
    <location>
        <begin position="113"/>
        <end position="140"/>
    </location>
</feature>
<dbReference type="InterPro" id="IPR036020">
    <property type="entry name" value="WW_dom_sf"/>
</dbReference>
<reference evidence="5" key="1">
    <citation type="submission" date="2021-11" db="EMBL/GenBank/DDBJ databases">
        <authorList>
            <consortium name="Genoscope - CEA"/>
            <person name="William W."/>
        </authorList>
    </citation>
    <scope>NUCLEOTIDE SEQUENCE</scope>
</reference>
<dbReference type="InterPro" id="IPR001202">
    <property type="entry name" value="WW_dom"/>
</dbReference>
<sequence>MAFYGGPRGPPPPPWQVVVAPGQPRPYYFNPVTNVTTWEPPPLPPPPPMSAPVPDAAPGGIPRPDPILEPERYEAWLQVTQHIQSGDKNTASFSGLQNAAGNGIKGHITDAGGLKLGDCHLYPLGACMKGDKCPHVHNRKRFGHLYNADGLPKVKPIAVDDGRSVPRYSGNRDRRAPSPRRRRSRSRSPPRRRRSPSPDDYRRRHRSRSPDYRRRSPPRSYSRRERDRYR</sequence>
<dbReference type="PROSITE" id="PS50020">
    <property type="entry name" value="WW_DOMAIN_2"/>
    <property type="match status" value="1"/>
</dbReference>
<protein>
    <recommendedName>
        <fullName evidence="7">WW domain-containing protein</fullName>
    </recommendedName>
</protein>
<accession>A0A8J2X3U3</accession>
<dbReference type="AlphaFoldDB" id="A0A8J2X3U3"/>
<feature type="zinc finger region" description="C3H1-type" evidence="1">
    <location>
        <begin position="113"/>
        <end position="140"/>
    </location>
</feature>
<dbReference type="EMBL" id="CAKKNE010000005">
    <property type="protein sequence ID" value="CAH0377939.1"/>
    <property type="molecule type" value="Genomic_DNA"/>
</dbReference>
<evidence type="ECO:0000313" key="6">
    <source>
        <dbReference type="Proteomes" id="UP000789595"/>
    </source>
</evidence>